<dbReference type="InterPro" id="IPR051343">
    <property type="entry name" value="G-type_lectin_kinases/EP1-like"/>
</dbReference>
<dbReference type="GO" id="GO:0016020">
    <property type="term" value="C:membrane"/>
    <property type="evidence" value="ECO:0007669"/>
    <property type="project" value="UniProtKB-SubCell"/>
</dbReference>
<dbReference type="PIRSF" id="PIRSF000641">
    <property type="entry name" value="SRK"/>
    <property type="match status" value="1"/>
</dbReference>
<dbReference type="CDD" id="cd14066">
    <property type="entry name" value="STKc_IRAK"/>
    <property type="match status" value="1"/>
</dbReference>
<reference evidence="25" key="2">
    <citation type="submission" date="2015-06" db="UniProtKB">
        <authorList>
            <consortium name="EnsemblPlants"/>
        </authorList>
    </citation>
    <scope>IDENTIFICATION</scope>
</reference>
<evidence type="ECO:0000313" key="25">
    <source>
        <dbReference type="EnsemblPlants" id="ORUFI08G08090.1"/>
    </source>
</evidence>
<keyword evidence="12" id="KW-0472">Membrane</keyword>
<name>A0A0E0QG18_ORYRU</name>
<dbReference type="eggNOG" id="ENOG502QT6D">
    <property type="taxonomic scope" value="Eukaryota"/>
</dbReference>
<dbReference type="SUPFAM" id="SSF51110">
    <property type="entry name" value="alpha-D-mannose-specific plant lectins"/>
    <property type="match status" value="2"/>
</dbReference>
<feature type="binding site" evidence="20">
    <location>
        <position position="532"/>
    </location>
    <ligand>
        <name>ATP</name>
        <dbReference type="ChEBI" id="CHEBI:30616"/>
    </ligand>
</feature>
<keyword evidence="2 18" id="KW-0723">Serine/threonine-protein kinase</keyword>
<keyword evidence="3 19" id="KW-0245">EGF-like domain</keyword>
<evidence type="ECO:0000256" key="10">
    <source>
        <dbReference type="ARBA" id="ARBA00022840"/>
    </source>
</evidence>
<evidence type="ECO:0000256" key="18">
    <source>
        <dbReference type="PIRNR" id="PIRNR000641"/>
    </source>
</evidence>
<comment type="subcellular location">
    <subcellularLocation>
        <location evidence="1">Membrane</location>
        <topology evidence="1">Single-pass type I membrane protein</topology>
    </subcellularLocation>
</comment>
<dbReference type="EnsemblPlants" id="ORUFI08G08090.1">
    <property type="protein sequence ID" value="ORUFI08G08090.1"/>
    <property type="gene ID" value="ORUFI08G08090"/>
</dbReference>
<dbReference type="PROSITE" id="PS50011">
    <property type="entry name" value="PROTEIN_KINASE_DOM"/>
    <property type="match status" value="1"/>
</dbReference>
<keyword evidence="9 18" id="KW-0418">Kinase</keyword>
<comment type="similarity">
    <text evidence="18">Belongs to the protein kinase superfamily. Ser/Thr protein kinase family.</text>
</comment>
<evidence type="ECO:0000256" key="6">
    <source>
        <dbReference type="ARBA" id="ARBA00022729"/>
    </source>
</evidence>
<keyword evidence="6 21" id="KW-0732">Signal</keyword>
<dbReference type="InterPro" id="IPR000742">
    <property type="entry name" value="EGF"/>
</dbReference>
<dbReference type="InterPro" id="IPR017441">
    <property type="entry name" value="Protein_kinase_ATP_BS"/>
</dbReference>
<evidence type="ECO:0000256" key="17">
    <source>
        <dbReference type="ARBA" id="ARBA00048679"/>
    </source>
</evidence>
<comment type="catalytic activity">
    <reaction evidence="17 18">
        <text>L-seryl-[protein] + ATP = O-phospho-L-seryl-[protein] + ADP + H(+)</text>
        <dbReference type="Rhea" id="RHEA:17989"/>
        <dbReference type="Rhea" id="RHEA-COMP:9863"/>
        <dbReference type="Rhea" id="RHEA-COMP:11604"/>
        <dbReference type="ChEBI" id="CHEBI:15378"/>
        <dbReference type="ChEBI" id="CHEBI:29999"/>
        <dbReference type="ChEBI" id="CHEBI:30616"/>
        <dbReference type="ChEBI" id="CHEBI:83421"/>
        <dbReference type="ChEBI" id="CHEBI:456216"/>
        <dbReference type="EC" id="2.7.11.1"/>
    </reaction>
</comment>
<dbReference type="EC" id="2.7.11.1" evidence="18"/>
<keyword evidence="8 18" id="KW-0547">Nucleotide-binding</keyword>
<dbReference type="InterPro" id="IPR036426">
    <property type="entry name" value="Bulb-type_lectin_dom_sf"/>
</dbReference>
<evidence type="ECO:0000256" key="5">
    <source>
        <dbReference type="ARBA" id="ARBA00022692"/>
    </source>
</evidence>
<dbReference type="InterPro" id="IPR000719">
    <property type="entry name" value="Prot_kinase_dom"/>
</dbReference>
<dbReference type="InterPro" id="IPR011009">
    <property type="entry name" value="Kinase-like_dom_sf"/>
</dbReference>
<evidence type="ECO:0000259" key="23">
    <source>
        <dbReference type="PROSITE" id="PS50026"/>
    </source>
</evidence>
<dbReference type="GO" id="GO:0051707">
    <property type="term" value="P:response to other organism"/>
    <property type="evidence" value="ECO:0007669"/>
    <property type="project" value="UniProtKB-ARBA"/>
</dbReference>
<dbReference type="Gene3D" id="1.10.510.10">
    <property type="entry name" value="Transferase(Phosphotransferase) domain 1"/>
    <property type="match status" value="1"/>
</dbReference>
<dbReference type="Pfam" id="PF00069">
    <property type="entry name" value="Pkinase"/>
    <property type="match status" value="1"/>
</dbReference>
<dbReference type="Pfam" id="PF01453">
    <property type="entry name" value="B_lectin"/>
    <property type="match status" value="1"/>
</dbReference>
<keyword evidence="26" id="KW-1185">Reference proteome</keyword>
<dbReference type="GO" id="GO:0005524">
    <property type="term" value="F:ATP binding"/>
    <property type="evidence" value="ECO:0007669"/>
    <property type="project" value="UniProtKB-UniRule"/>
</dbReference>
<evidence type="ECO:0000256" key="11">
    <source>
        <dbReference type="ARBA" id="ARBA00022989"/>
    </source>
</evidence>
<dbReference type="PANTHER" id="PTHR47976">
    <property type="entry name" value="G-TYPE LECTIN S-RECEPTOR-LIKE SERINE/THREONINE-PROTEIN KINASE SD2-5"/>
    <property type="match status" value="1"/>
</dbReference>
<evidence type="ECO:0000256" key="8">
    <source>
        <dbReference type="ARBA" id="ARBA00022741"/>
    </source>
</evidence>
<evidence type="ECO:0000256" key="2">
    <source>
        <dbReference type="ARBA" id="ARBA00022527"/>
    </source>
</evidence>
<dbReference type="InterPro" id="IPR001480">
    <property type="entry name" value="Bulb-type_lectin_dom"/>
</dbReference>
<dbReference type="GO" id="GO:0106310">
    <property type="term" value="F:protein serine kinase activity"/>
    <property type="evidence" value="ECO:0007669"/>
    <property type="project" value="RHEA"/>
</dbReference>
<dbReference type="STRING" id="4529.A0A0E0QG18"/>
<dbReference type="GO" id="GO:0048544">
    <property type="term" value="P:recognition of pollen"/>
    <property type="evidence" value="ECO:0007669"/>
    <property type="project" value="InterPro"/>
</dbReference>
<evidence type="ECO:0000256" key="12">
    <source>
        <dbReference type="ARBA" id="ARBA00023136"/>
    </source>
</evidence>
<dbReference type="InterPro" id="IPR008271">
    <property type="entry name" value="Ser/Thr_kinase_AS"/>
</dbReference>
<dbReference type="PROSITE" id="PS50927">
    <property type="entry name" value="BULB_LECTIN"/>
    <property type="match status" value="1"/>
</dbReference>
<evidence type="ECO:0000256" key="16">
    <source>
        <dbReference type="ARBA" id="ARBA00047899"/>
    </source>
</evidence>
<feature type="domain" description="Protein kinase" evidence="22">
    <location>
        <begin position="502"/>
        <end position="774"/>
    </location>
</feature>
<feature type="chain" id="PRO_5002371367" description="Receptor-like serine/threonine-protein kinase" evidence="21">
    <location>
        <begin position="23"/>
        <end position="790"/>
    </location>
</feature>
<accession>A0A0E0QG18</accession>
<dbReference type="HOGENOM" id="CLU_000288_116_2_1"/>
<dbReference type="OMA" id="ANTTIRW"/>
<evidence type="ECO:0000259" key="24">
    <source>
        <dbReference type="PROSITE" id="PS50927"/>
    </source>
</evidence>
<dbReference type="Pfam" id="PF00954">
    <property type="entry name" value="S_locus_glycop"/>
    <property type="match status" value="1"/>
</dbReference>
<dbReference type="SMART" id="SM00220">
    <property type="entry name" value="S_TKc"/>
    <property type="match status" value="1"/>
</dbReference>
<dbReference type="FunFam" id="3.30.200.20:FF:000059">
    <property type="entry name" value="S-receptor-like serine/threonine-protein kinase"/>
    <property type="match status" value="1"/>
</dbReference>
<dbReference type="PROSITE" id="PS00108">
    <property type="entry name" value="PROTEIN_KINASE_ST"/>
    <property type="match status" value="1"/>
</dbReference>
<reference evidence="26" key="1">
    <citation type="submission" date="2013-06" db="EMBL/GenBank/DDBJ databases">
        <authorList>
            <person name="Zhao Q."/>
        </authorList>
    </citation>
    <scope>NUCLEOTIDE SEQUENCE</scope>
    <source>
        <strain evidence="26">cv. W1943</strain>
    </source>
</reference>
<keyword evidence="10 18" id="KW-0067">ATP-binding</keyword>
<organism evidence="25 26">
    <name type="scientific">Oryza rufipogon</name>
    <name type="common">Brownbeard rice</name>
    <name type="synonym">Asian wild rice</name>
    <dbReference type="NCBI Taxonomy" id="4529"/>
    <lineage>
        <taxon>Eukaryota</taxon>
        <taxon>Viridiplantae</taxon>
        <taxon>Streptophyta</taxon>
        <taxon>Embryophyta</taxon>
        <taxon>Tracheophyta</taxon>
        <taxon>Spermatophyta</taxon>
        <taxon>Magnoliopsida</taxon>
        <taxon>Liliopsida</taxon>
        <taxon>Poales</taxon>
        <taxon>Poaceae</taxon>
        <taxon>BOP clade</taxon>
        <taxon>Oryzoideae</taxon>
        <taxon>Oryzeae</taxon>
        <taxon>Oryzinae</taxon>
        <taxon>Oryza</taxon>
    </lineage>
</organism>
<evidence type="ECO:0000256" key="1">
    <source>
        <dbReference type="ARBA" id="ARBA00004479"/>
    </source>
</evidence>
<feature type="domain" description="EGF-like" evidence="23">
    <location>
        <begin position="290"/>
        <end position="328"/>
    </location>
</feature>
<keyword evidence="5" id="KW-0812">Transmembrane</keyword>
<dbReference type="FunFam" id="1.10.510.10:FF:000237">
    <property type="entry name" value="G-type lectin S-receptor-like serine/threonine-protein kinase"/>
    <property type="match status" value="1"/>
</dbReference>
<keyword evidence="14" id="KW-0675">Receptor</keyword>
<evidence type="ECO:0000256" key="9">
    <source>
        <dbReference type="ARBA" id="ARBA00022777"/>
    </source>
</evidence>
<dbReference type="PANTHER" id="PTHR47976:SF82">
    <property type="entry name" value="RECEPTOR-LIKE SERINE_THREONINE-PROTEIN KINASE"/>
    <property type="match status" value="1"/>
</dbReference>
<dbReference type="GO" id="GO:0004674">
    <property type="term" value="F:protein serine/threonine kinase activity"/>
    <property type="evidence" value="ECO:0007669"/>
    <property type="project" value="UniProtKB-KW"/>
</dbReference>
<feature type="signal peptide" evidence="21">
    <location>
        <begin position="1"/>
        <end position="22"/>
    </location>
</feature>
<dbReference type="FunFam" id="2.90.10.10:FF:000026">
    <property type="entry name" value="Serine/threonine-protein kinase"/>
    <property type="match status" value="1"/>
</dbReference>
<keyword evidence="4 18" id="KW-0808">Transferase</keyword>
<dbReference type="InterPro" id="IPR024171">
    <property type="entry name" value="SRK-like_kinase"/>
</dbReference>
<dbReference type="GO" id="GO:0030246">
    <property type="term" value="F:carbohydrate binding"/>
    <property type="evidence" value="ECO:0007669"/>
    <property type="project" value="UniProtKB-KW"/>
</dbReference>
<dbReference type="PROSITE" id="PS00107">
    <property type="entry name" value="PROTEIN_KINASE_ATP"/>
    <property type="match status" value="1"/>
</dbReference>
<proteinExistence type="inferred from homology"/>
<dbReference type="AlphaFoldDB" id="A0A0E0QG18"/>
<feature type="domain" description="Bulb-type lectin" evidence="24">
    <location>
        <begin position="29"/>
        <end position="147"/>
    </location>
</feature>
<dbReference type="SUPFAM" id="SSF56112">
    <property type="entry name" value="Protein kinase-like (PK-like)"/>
    <property type="match status" value="1"/>
</dbReference>
<dbReference type="Gramene" id="ORUFI08G08090.1">
    <property type="protein sequence ID" value="ORUFI08G08090.1"/>
    <property type="gene ID" value="ORUFI08G08090"/>
</dbReference>
<protein>
    <recommendedName>
        <fullName evidence="18">Receptor-like serine/threonine-protein kinase</fullName>
        <ecNumber evidence="18">2.7.11.1</ecNumber>
    </recommendedName>
</protein>
<dbReference type="PROSITE" id="PS50026">
    <property type="entry name" value="EGF_3"/>
    <property type="match status" value="1"/>
</dbReference>
<evidence type="ECO:0000256" key="19">
    <source>
        <dbReference type="PROSITE-ProRule" id="PRU00076"/>
    </source>
</evidence>
<keyword evidence="11" id="KW-1133">Transmembrane helix</keyword>
<dbReference type="Gene3D" id="3.30.200.20">
    <property type="entry name" value="Phosphorylase Kinase, domain 1"/>
    <property type="match status" value="1"/>
</dbReference>
<evidence type="ECO:0000256" key="20">
    <source>
        <dbReference type="PROSITE-ProRule" id="PRU10141"/>
    </source>
</evidence>
<dbReference type="InterPro" id="IPR000858">
    <property type="entry name" value="S_locus_glycoprot_dom"/>
</dbReference>
<evidence type="ECO:0000256" key="15">
    <source>
        <dbReference type="ARBA" id="ARBA00023180"/>
    </source>
</evidence>
<dbReference type="Gene3D" id="2.90.10.10">
    <property type="entry name" value="Bulb-type lectin domain"/>
    <property type="match status" value="2"/>
</dbReference>
<evidence type="ECO:0000256" key="3">
    <source>
        <dbReference type="ARBA" id="ARBA00022536"/>
    </source>
</evidence>
<sequence length="790" mass="86796">MSPYIIPLCLILFIIKASHSMGAQINETTIPQGSEINTAGPQSWVSPSGRFAFGFYPEGEGFSIGVWLVTDPSRFILWTAFRNDPPVSGGSILLTAGGSLQWIPPNQGFQGKVISAAPTSATSAAILDTGNFVLYDAKNQVIWSTFGTPTDTLLPGQNLPPGNQLFSSVSNTNHATGKYRLSNQPDGNLVMYPIGAIDPDSAYWNTGTYAQNFLLTLTLDPNGTLWLFDRNSPYRMVLFLTNQSLSASPDSESYYHLTLDADGILRLYSHVFFKQGGAPKTKVEWLVPPSNDRCSVKGVCGPNSFCQVTSSGETSCSCLPGFEFLSANQSTQGCWRAQTGGCTGNSPNGDIGLVATMVTVKNTSWSDRSYNVPPQSPTIEECKAICMSDCACEIAMFDSYCSKQMLPIRYGKRVPGSNTTLFVKVYSYEPKRTASATSIAMLTSGAALGMLSLVLLSVSVMLCKRRPFLRYTRAPQHHETEFDEESIGIRPYSFHDLELSTDGFAEELGRGAYGTVFKGVLTNSGNKGIAVKRLERMAEDGEREFQREVRAIARTHHRNLVRLFGFCNEGAHRLLVYEYMPNGSLANLLFKRDATLPNWSNRIAIALDVARGLQYLHEEIEVPIIHCDIKPENILIDSSGMAKIADFGLAKLLIGNQTKTFTGVRGTRGYLAPEWSKNTAITVKVDIYSFGVMLLEIISCRKSMALKLAGEECNISEWAYEYMFSGEMKEVAAGKGVDEVELERMVKIGIWCTQNEPVTRPVMKSVVQMMEGSVKVQRPPPPASFSQSLR</sequence>
<evidence type="ECO:0000256" key="13">
    <source>
        <dbReference type="ARBA" id="ARBA00023157"/>
    </source>
</evidence>
<keyword evidence="7" id="KW-0430">Lectin</keyword>
<keyword evidence="13" id="KW-1015">Disulfide bond</keyword>
<comment type="caution">
    <text evidence="19">Lacks conserved residue(s) required for the propagation of feature annotation.</text>
</comment>
<dbReference type="SMART" id="SM00108">
    <property type="entry name" value="B_lectin"/>
    <property type="match status" value="1"/>
</dbReference>
<evidence type="ECO:0000313" key="26">
    <source>
        <dbReference type="Proteomes" id="UP000008022"/>
    </source>
</evidence>
<evidence type="ECO:0000256" key="21">
    <source>
        <dbReference type="SAM" id="SignalP"/>
    </source>
</evidence>
<dbReference type="Proteomes" id="UP000008022">
    <property type="component" value="Unassembled WGS sequence"/>
</dbReference>
<keyword evidence="15" id="KW-0325">Glycoprotein</keyword>
<evidence type="ECO:0000259" key="22">
    <source>
        <dbReference type="PROSITE" id="PS50011"/>
    </source>
</evidence>
<evidence type="ECO:0000256" key="7">
    <source>
        <dbReference type="ARBA" id="ARBA00022734"/>
    </source>
</evidence>
<evidence type="ECO:0000256" key="4">
    <source>
        <dbReference type="ARBA" id="ARBA00022679"/>
    </source>
</evidence>
<evidence type="ECO:0000256" key="14">
    <source>
        <dbReference type="ARBA" id="ARBA00023170"/>
    </source>
</evidence>
<comment type="catalytic activity">
    <reaction evidence="16 18">
        <text>L-threonyl-[protein] + ATP = O-phospho-L-threonyl-[protein] + ADP + H(+)</text>
        <dbReference type="Rhea" id="RHEA:46608"/>
        <dbReference type="Rhea" id="RHEA-COMP:11060"/>
        <dbReference type="Rhea" id="RHEA-COMP:11605"/>
        <dbReference type="ChEBI" id="CHEBI:15378"/>
        <dbReference type="ChEBI" id="CHEBI:30013"/>
        <dbReference type="ChEBI" id="CHEBI:30616"/>
        <dbReference type="ChEBI" id="CHEBI:61977"/>
        <dbReference type="ChEBI" id="CHEBI:456216"/>
        <dbReference type="EC" id="2.7.11.1"/>
    </reaction>
</comment>